<comment type="caution">
    <text evidence="3">The sequence shown here is derived from an EMBL/GenBank/DDBJ whole genome shotgun (WGS) entry which is preliminary data.</text>
</comment>
<keyword evidence="4" id="KW-1185">Reference proteome</keyword>
<sequence>MRARCKEASDLSLSGDEVRRMALRIEEELFKVFRDTGTRYKSKYRSLVFNIKDSRNQGLFRKILRGKIAPDRLVRMTPEELASKELARWREQENKHAIEMIKKEQMEAAQNVSSHALLKKTHKGEVEIDDDNLRLLEVVAQRFLTLEAAIDLLFSLPDDEREGASACQLPPVEDGNISDEEHVNENDFSEVVPVDVCGHVEVMQCSDEDVDSSSACSSPELRRKKPAGRQFTAGKGHKASMNARKTNTSKRSHTPVWGEHATFGKTLPSESPPLLLEAFPDLANMSPFMFFSKFIFPEYLGSLTELTARYALQKEEVVDVTGVDIGQFFGLLLFCGYHFVSSEDSYWSTAEDLCVPIVATVMARNRFRQLKRFFHVVDNTQLKAGEKMGKLQLFYDEIS</sequence>
<proteinExistence type="predicted"/>
<feature type="region of interest" description="Disordered" evidence="1">
    <location>
        <begin position="211"/>
        <end position="255"/>
    </location>
</feature>
<feature type="domain" description="TFIIS central" evidence="2">
    <location>
        <begin position="1"/>
        <end position="109"/>
    </location>
</feature>
<evidence type="ECO:0000259" key="2">
    <source>
        <dbReference type="PROSITE" id="PS51321"/>
    </source>
</evidence>
<reference evidence="3" key="1">
    <citation type="journal article" date="2020" name="Cell">
        <title>Large-Scale Comparative Analyses of Tick Genomes Elucidate Their Genetic Diversity and Vector Capacities.</title>
        <authorList>
            <consortium name="Tick Genome and Microbiome Consortium (TIGMIC)"/>
            <person name="Jia N."/>
            <person name="Wang J."/>
            <person name="Shi W."/>
            <person name="Du L."/>
            <person name="Sun Y."/>
            <person name="Zhan W."/>
            <person name="Jiang J.F."/>
            <person name="Wang Q."/>
            <person name="Zhang B."/>
            <person name="Ji P."/>
            <person name="Bell-Sakyi L."/>
            <person name="Cui X.M."/>
            <person name="Yuan T.T."/>
            <person name="Jiang B.G."/>
            <person name="Yang W.F."/>
            <person name="Lam T.T."/>
            <person name="Chang Q.C."/>
            <person name="Ding S.J."/>
            <person name="Wang X.J."/>
            <person name="Zhu J.G."/>
            <person name="Ruan X.D."/>
            <person name="Zhao L."/>
            <person name="Wei J.T."/>
            <person name="Ye R.Z."/>
            <person name="Que T.C."/>
            <person name="Du C.H."/>
            <person name="Zhou Y.H."/>
            <person name="Cheng J.X."/>
            <person name="Dai P.F."/>
            <person name="Guo W.B."/>
            <person name="Han X.H."/>
            <person name="Huang E.J."/>
            <person name="Li L.F."/>
            <person name="Wei W."/>
            <person name="Gao Y.C."/>
            <person name="Liu J.Z."/>
            <person name="Shao H.Z."/>
            <person name="Wang X."/>
            <person name="Wang C.C."/>
            <person name="Yang T.C."/>
            <person name="Huo Q.B."/>
            <person name="Li W."/>
            <person name="Chen H.Y."/>
            <person name="Chen S.E."/>
            <person name="Zhou L.G."/>
            <person name="Ni X.B."/>
            <person name="Tian J.H."/>
            <person name="Sheng Y."/>
            <person name="Liu T."/>
            <person name="Pan Y.S."/>
            <person name="Xia L.Y."/>
            <person name="Li J."/>
            <person name="Zhao F."/>
            <person name="Cao W.C."/>
        </authorList>
    </citation>
    <scope>NUCLEOTIDE SEQUENCE</scope>
    <source>
        <strain evidence="3">Rmic-2018</strain>
    </source>
</reference>
<dbReference type="Proteomes" id="UP000821866">
    <property type="component" value="Unassembled WGS sequence"/>
</dbReference>
<name>A0A9J6DW29_RHIMP</name>
<dbReference type="SUPFAM" id="SSF46942">
    <property type="entry name" value="Elongation factor TFIIS domain 2"/>
    <property type="match status" value="1"/>
</dbReference>
<dbReference type="InterPro" id="IPR036575">
    <property type="entry name" value="TFIIS_cen_dom_sf"/>
</dbReference>
<dbReference type="VEuPathDB" id="VectorBase:LOC119169125"/>
<dbReference type="InterPro" id="IPR029526">
    <property type="entry name" value="PGBD"/>
</dbReference>
<dbReference type="PANTHER" id="PTHR11477">
    <property type="entry name" value="TRANSCRIPTION FACTOR S-II ZINC FINGER DOMAIN-CONTAINING PROTEIN"/>
    <property type="match status" value="1"/>
</dbReference>
<evidence type="ECO:0000256" key="1">
    <source>
        <dbReference type="SAM" id="MobiDB-lite"/>
    </source>
</evidence>
<protein>
    <recommendedName>
        <fullName evidence="2">TFIIS central domain-containing protein</fullName>
    </recommendedName>
</protein>
<organism evidence="3 4">
    <name type="scientific">Rhipicephalus microplus</name>
    <name type="common">Cattle tick</name>
    <name type="synonym">Boophilus microplus</name>
    <dbReference type="NCBI Taxonomy" id="6941"/>
    <lineage>
        <taxon>Eukaryota</taxon>
        <taxon>Metazoa</taxon>
        <taxon>Ecdysozoa</taxon>
        <taxon>Arthropoda</taxon>
        <taxon>Chelicerata</taxon>
        <taxon>Arachnida</taxon>
        <taxon>Acari</taxon>
        <taxon>Parasitiformes</taxon>
        <taxon>Ixodida</taxon>
        <taxon>Ixodoidea</taxon>
        <taxon>Ixodidae</taxon>
        <taxon>Rhipicephalinae</taxon>
        <taxon>Rhipicephalus</taxon>
        <taxon>Boophilus</taxon>
    </lineage>
</organism>
<dbReference type="InterPro" id="IPR003618">
    <property type="entry name" value="TFIIS_cen_dom"/>
</dbReference>
<gene>
    <name evidence="3" type="ORF">HPB51_020427</name>
</gene>
<dbReference type="Gene3D" id="1.10.472.30">
    <property type="entry name" value="Transcription elongation factor S-II, central domain"/>
    <property type="match status" value="1"/>
</dbReference>
<accession>A0A9J6DW29</accession>
<dbReference type="Pfam" id="PF07500">
    <property type="entry name" value="TFIIS_M"/>
    <property type="match status" value="1"/>
</dbReference>
<dbReference type="GO" id="GO:0006351">
    <property type="term" value="P:DNA-templated transcription"/>
    <property type="evidence" value="ECO:0007669"/>
    <property type="project" value="InterPro"/>
</dbReference>
<dbReference type="SMART" id="SM00510">
    <property type="entry name" value="TFS2M"/>
    <property type="match status" value="1"/>
</dbReference>
<dbReference type="PANTHER" id="PTHR11477:SF51">
    <property type="entry name" value="PROTEIN PARTNER OF SNF, ISOFORM B"/>
    <property type="match status" value="1"/>
</dbReference>
<evidence type="ECO:0000313" key="3">
    <source>
        <dbReference type="EMBL" id="KAH8026443.1"/>
    </source>
</evidence>
<dbReference type="PROSITE" id="PS51321">
    <property type="entry name" value="TFIIS_CENTRAL"/>
    <property type="match status" value="1"/>
</dbReference>
<dbReference type="EMBL" id="JABSTU010000007">
    <property type="protein sequence ID" value="KAH8026443.1"/>
    <property type="molecule type" value="Genomic_DNA"/>
</dbReference>
<evidence type="ECO:0000313" key="4">
    <source>
        <dbReference type="Proteomes" id="UP000821866"/>
    </source>
</evidence>
<dbReference type="VEuPathDB" id="VectorBase:LOC119177886"/>
<dbReference type="Pfam" id="PF13843">
    <property type="entry name" value="DDE_Tnp_1_7"/>
    <property type="match status" value="1"/>
</dbReference>
<reference evidence="3" key="2">
    <citation type="submission" date="2021-09" db="EMBL/GenBank/DDBJ databases">
        <authorList>
            <person name="Jia N."/>
            <person name="Wang J."/>
            <person name="Shi W."/>
            <person name="Du L."/>
            <person name="Sun Y."/>
            <person name="Zhan W."/>
            <person name="Jiang J."/>
            <person name="Wang Q."/>
            <person name="Zhang B."/>
            <person name="Ji P."/>
            <person name="Sakyi L.B."/>
            <person name="Cui X."/>
            <person name="Yuan T."/>
            <person name="Jiang B."/>
            <person name="Yang W."/>
            <person name="Lam T.T.-Y."/>
            <person name="Chang Q."/>
            <person name="Ding S."/>
            <person name="Wang X."/>
            <person name="Zhu J."/>
            <person name="Ruan X."/>
            <person name="Zhao L."/>
            <person name="Wei J."/>
            <person name="Que T."/>
            <person name="Du C."/>
            <person name="Cheng J."/>
            <person name="Dai P."/>
            <person name="Han X."/>
            <person name="Huang E."/>
            <person name="Gao Y."/>
            <person name="Liu J."/>
            <person name="Shao H."/>
            <person name="Ye R."/>
            <person name="Li L."/>
            <person name="Wei W."/>
            <person name="Wang X."/>
            <person name="Wang C."/>
            <person name="Huo Q."/>
            <person name="Li W."/>
            <person name="Guo W."/>
            <person name="Chen H."/>
            <person name="Chen S."/>
            <person name="Zhou L."/>
            <person name="Zhou L."/>
            <person name="Ni X."/>
            <person name="Tian J."/>
            <person name="Zhou Y."/>
            <person name="Sheng Y."/>
            <person name="Liu T."/>
            <person name="Pan Y."/>
            <person name="Xia L."/>
            <person name="Li J."/>
            <person name="Zhao F."/>
            <person name="Cao W."/>
        </authorList>
    </citation>
    <scope>NUCLEOTIDE SEQUENCE</scope>
    <source>
        <strain evidence="3">Rmic-2018</strain>
        <tissue evidence="3">Larvae</tissue>
    </source>
</reference>
<dbReference type="AlphaFoldDB" id="A0A9J6DW29"/>
<dbReference type="GO" id="GO:0005634">
    <property type="term" value="C:nucleus"/>
    <property type="evidence" value="ECO:0007669"/>
    <property type="project" value="TreeGrafter"/>
</dbReference>